<protein>
    <submittedName>
        <fullName evidence="6">Glycoside hydrolase family 3 protein</fullName>
    </submittedName>
</protein>
<dbReference type="PANTHER" id="PTHR30480:SF16">
    <property type="entry name" value="GLYCOSIDE HYDROLASE FAMILY 3 DOMAIN PROTEIN"/>
    <property type="match status" value="1"/>
</dbReference>
<name>A0ABY3RT71_9MICO</name>
<evidence type="ECO:0000256" key="3">
    <source>
        <dbReference type="ARBA" id="ARBA00023295"/>
    </source>
</evidence>
<evidence type="ECO:0000256" key="4">
    <source>
        <dbReference type="SAM" id="SignalP"/>
    </source>
</evidence>
<dbReference type="SUPFAM" id="SSF51445">
    <property type="entry name" value="(Trans)glycosidases"/>
    <property type="match status" value="1"/>
</dbReference>
<evidence type="ECO:0000259" key="5">
    <source>
        <dbReference type="Pfam" id="PF00933"/>
    </source>
</evidence>
<comment type="similarity">
    <text evidence="1">Belongs to the glycosyl hydrolase 3 family.</text>
</comment>
<dbReference type="PANTHER" id="PTHR30480">
    <property type="entry name" value="BETA-HEXOSAMINIDASE-RELATED"/>
    <property type="match status" value="1"/>
</dbReference>
<keyword evidence="2 6" id="KW-0378">Hydrolase</keyword>
<sequence length="397" mass="39622">MRRTGRLLAVPALLGSLGAALVAAPAAAPAHAAEKPAVQVVAAEGSSITAEAQRIVAAMDVGARARSVVMGHIPTTDASALGDYMASGLGGFILMGSNVPASATDLRAVTAALVRDPAMPPLIAVDEEGGDVTRLPWDGLPAGSALAAGPSSAAEAAFAGRGALVAAGGASVNFGVVADVATGPASFIFSRALGTTADDAAARVAAAVRGEAPFAMSTLKHFPGHGAAEGDSHRVIPATPMSMTEWRRTTAPPFAAGIDAGADLVMFGHLAYTAVDRVPASLSPVWHRILRDELGFDGVSVTDDLGMLVSSGDPAYADPVGNAVAAIAAGSDMVLMVVGSDASTAGRMAEGIAAAVKDGRIPGDRLTEAAERVMALRLQIAAAAPTWRPCPECTPAG</sequence>
<dbReference type="InterPro" id="IPR001764">
    <property type="entry name" value="Glyco_hydro_3_N"/>
</dbReference>
<reference evidence="6 7" key="1">
    <citation type="submission" date="2023-01" db="EMBL/GenBank/DDBJ databases">
        <title>Characterization of estradiol degrading bacteria Microbacterium sp. MZT7 and reveal degrading genes through genome analysis.</title>
        <authorList>
            <person name="Hao P."/>
            <person name="Gao Y."/>
        </authorList>
    </citation>
    <scope>NUCLEOTIDE SEQUENCE [LARGE SCALE GENOMIC DNA]</scope>
    <source>
        <strain evidence="6 7">MZT7</strain>
    </source>
</reference>
<keyword evidence="4" id="KW-0732">Signal</keyword>
<dbReference type="InterPro" id="IPR036962">
    <property type="entry name" value="Glyco_hydro_3_N_sf"/>
</dbReference>
<feature type="chain" id="PRO_5047075551" evidence="4">
    <location>
        <begin position="33"/>
        <end position="397"/>
    </location>
</feature>
<dbReference type="GO" id="GO:0016787">
    <property type="term" value="F:hydrolase activity"/>
    <property type="evidence" value="ECO:0007669"/>
    <property type="project" value="UniProtKB-KW"/>
</dbReference>
<organism evidence="6 7">
    <name type="scientific">Microbacterium resistens</name>
    <dbReference type="NCBI Taxonomy" id="156977"/>
    <lineage>
        <taxon>Bacteria</taxon>
        <taxon>Bacillati</taxon>
        <taxon>Actinomycetota</taxon>
        <taxon>Actinomycetes</taxon>
        <taxon>Micrococcales</taxon>
        <taxon>Microbacteriaceae</taxon>
        <taxon>Microbacterium</taxon>
    </lineage>
</organism>
<proteinExistence type="inferred from homology"/>
<evidence type="ECO:0000313" key="7">
    <source>
        <dbReference type="Proteomes" id="UP001199642"/>
    </source>
</evidence>
<dbReference type="Proteomes" id="UP001199642">
    <property type="component" value="Chromosome"/>
</dbReference>
<accession>A0ABY3RT71</accession>
<dbReference type="EMBL" id="CP082781">
    <property type="protein sequence ID" value="UGS27249.1"/>
    <property type="molecule type" value="Genomic_DNA"/>
</dbReference>
<dbReference type="RefSeq" id="WP_231820667.1">
    <property type="nucleotide sequence ID" value="NZ_CP082781.1"/>
</dbReference>
<evidence type="ECO:0000256" key="2">
    <source>
        <dbReference type="ARBA" id="ARBA00022801"/>
    </source>
</evidence>
<evidence type="ECO:0000313" key="6">
    <source>
        <dbReference type="EMBL" id="UGS27249.1"/>
    </source>
</evidence>
<keyword evidence="7" id="KW-1185">Reference proteome</keyword>
<keyword evidence="3" id="KW-0326">Glycosidase</keyword>
<feature type="domain" description="Glycoside hydrolase family 3 N-terminal" evidence="5">
    <location>
        <begin position="88"/>
        <end position="375"/>
    </location>
</feature>
<dbReference type="InterPro" id="IPR017853">
    <property type="entry name" value="GH"/>
</dbReference>
<gene>
    <name evidence="6" type="ORF">K8F61_03300</name>
</gene>
<evidence type="ECO:0000256" key="1">
    <source>
        <dbReference type="ARBA" id="ARBA00005336"/>
    </source>
</evidence>
<dbReference type="Gene3D" id="3.20.20.300">
    <property type="entry name" value="Glycoside hydrolase, family 3, N-terminal domain"/>
    <property type="match status" value="1"/>
</dbReference>
<dbReference type="InterPro" id="IPR050226">
    <property type="entry name" value="NagZ_Beta-hexosaminidase"/>
</dbReference>
<dbReference type="Pfam" id="PF00933">
    <property type="entry name" value="Glyco_hydro_3"/>
    <property type="match status" value="1"/>
</dbReference>
<feature type="signal peptide" evidence="4">
    <location>
        <begin position="1"/>
        <end position="32"/>
    </location>
</feature>